<dbReference type="Pfam" id="PF13738">
    <property type="entry name" value="Pyr_redox_3"/>
    <property type="match status" value="1"/>
</dbReference>
<comment type="similarity">
    <text evidence="2">Belongs to the FAD-binding monooxygenase family.</text>
</comment>
<protein>
    <submittedName>
        <fullName evidence="8">Unannotated protein</fullName>
    </submittedName>
</protein>
<dbReference type="GO" id="GO:0004497">
    <property type="term" value="F:monooxygenase activity"/>
    <property type="evidence" value="ECO:0007669"/>
    <property type="project" value="UniProtKB-KW"/>
</dbReference>
<evidence type="ECO:0000313" key="8">
    <source>
        <dbReference type="EMBL" id="CAB4607806.1"/>
    </source>
</evidence>
<dbReference type="InterPro" id="IPR036188">
    <property type="entry name" value="FAD/NAD-bd_sf"/>
</dbReference>
<sequence length="554" mass="60939">MGIDGNDMGGSDTGSSDGGLDADVIVVGAGMSGLYALKVLRERGFRVIVLDRAPGVGGTWYWNRYPGARCDIPSFEYSFGFDPELEQEWEWSEQFSPQPEIERYLNHIADRYDLRRDIRLETGVAAMTFDEATDTWIVDTETGEQLRARFCVMGTGGLSAPHRPDWPGLDSFAGEIVQTSLWPEGGVELEGRRVGIVGNGSSGVQAIPELAKMAGHLTVFQRTAAFTWPSQNRPLTDEEQTELKSRYRELRAQQYASPLATANTTGAVIFTVADPDRRILESTPEEREDALAEHGFSASRLWGDAAKDLDANEMAVELFREMVRRTVTDPEVADSLCPKDYPIGCKRPVLDNGYFETFNRDNVTLVDLRKNPIVEVVPEGVVTADGLQELDVLIFATGFDAVSGALTRIDLRGNNGRLLRDDWADGPRAFMGFGVAGYPNMFMIIGPGSVGVLATYPPHIELQVGWIADFLDHLAANGNTHVEVEPEAQEQWCAEVEAAAVGSMFTAPTCNSWYNGGNIEGKARVLPIYLGGLDRFMARARDLADNDYEGFAIR</sequence>
<keyword evidence="3" id="KW-0285">Flavoprotein</keyword>
<name>A0A6J6H404_9ZZZZ</name>
<keyword evidence="4" id="KW-0274">FAD</keyword>
<dbReference type="InterPro" id="IPR050775">
    <property type="entry name" value="FAD-binding_Monooxygenases"/>
</dbReference>
<evidence type="ECO:0000256" key="5">
    <source>
        <dbReference type="ARBA" id="ARBA00022857"/>
    </source>
</evidence>
<accession>A0A6J6H404</accession>
<reference evidence="8" key="1">
    <citation type="submission" date="2020-05" db="EMBL/GenBank/DDBJ databases">
        <authorList>
            <person name="Chiriac C."/>
            <person name="Salcher M."/>
            <person name="Ghai R."/>
            <person name="Kavagutti S V."/>
        </authorList>
    </citation>
    <scope>NUCLEOTIDE SEQUENCE</scope>
</reference>
<evidence type="ECO:0000256" key="3">
    <source>
        <dbReference type="ARBA" id="ARBA00022630"/>
    </source>
</evidence>
<evidence type="ECO:0000256" key="2">
    <source>
        <dbReference type="ARBA" id="ARBA00010139"/>
    </source>
</evidence>
<keyword evidence="7" id="KW-0503">Monooxygenase</keyword>
<evidence type="ECO:0000256" key="4">
    <source>
        <dbReference type="ARBA" id="ARBA00022827"/>
    </source>
</evidence>
<keyword evidence="6" id="KW-0560">Oxidoreductase</keyword>
<keyword evidence="5" id="KW-0521">NADP</keyword>
<dbReference type="Gene3D" id="3.50.50.60">
    <property type="entry name" value="FAD/NAD(P)-binding domain"/>
    <property type="match status" value="3"/>
</dbReference>
<organism evidence="8">
    <name type="scientific">freshwater metagenome</name>
    <dbReference type="NCBI Taxonomy" id="449393"/>
    <lineage>
        <taxon>unclassified sequences</taxon>
        <taxon>metagenomes</taxon>
        <taxon>ecological metagenomes</taxon>
    </lineage>
</organism>
<dbReference type="SUPFAM" id="SSF51905">
    <property type="entry name" value="FAD/NAD(P)-binding domain"/>
    <property type="match status" value="2"/>
</dbReference>
<dbReference type="EMBL" id="CAEZUP010000030">
    <property type="protein sequence ID" value="CAB4607806.1"/>
    <property type="molecule type" value="Genomic_DNA"/>
</dbReference>
<gene>
    <name evidence="8" type="ORF">UFOPK1835_00884</name>
</gene>
<evidence type="ECO:0000256" key="6">
    <source>
        <dbReference type="ARBA" id="ARBA00023002"/>
    </source>
</evidence>
<dbReference type="PANTHER" id="PTHR43098">
    <property type="entry name" value="L-ORNITHINE N(5)-MONOOXYGENASE-RELATED"/>
    <property type="match status" value="1"/>
</dbReference>
<evidence type="ECO:0000256" key="7">
    <source>
        <dbReference type="ARBA" id="ARBA00023033"/>
    </source>
</evidence>
<proteinExistence type="inferred from homology"/>
<dbReference type="PANTHER" id="PTHR43098:SF3">
    <property type="entry name" value="L-ORNITHINE N(5)-MONOOXYGENASE-RELATED"/>
    <property type="match status" value="1"/>
</dbReference>
<dbReference type="AlphaFoldDB" id="A0A6J6H404"/>
<comment type="cofactor">
    <cofactor evidence="1">
        <name>FAD</name>
        <dbReference type="ChEBI" id="CHEBI:57692"/>
    </cofactor>
</comment>
<evidence type="ECO:0000256" key="1">
    <source>
        <dbReference type="ARBA" id="ARBA00001974"/>
    </source>
</evidence>